<dbReference type="Pfam" id="PF04438">
    <property type="entry name" value="zf-HIT"/>
    <property type="match status" value="1"/>
</dbReference>
<dbReference type="PROSITE" id="PS51083">
    <property type="entry name" value="ZF_HIT"/>
    <property type="match status" value="1"/>
</dbReference>
<evidence type="ECO:0000256" key="11">
    <source>
        <dbReference type="ARBA" id="ARBA00068630"/>
    </source>
</evidence>
<feature type="non-terminal residue" evidence="16">
    <location>
        <position position="1"/>
    </location>
</feature>
<dbReference type="AlphaFoldDB" id="A0A8J7NH81"/>
<evidence type="ECO:0000256" key="12">
    <source>
        <dbReference type="ARBA" id="ARBA00077531"/>
    </source>
</evidence>
<keyword evidence="6" id="KW-0862">Zinc</keyword>
<evidence type="ECO:0000259" key="15">
    <source>
        <dbReference type="PROSITE" id="PS51083"/>
    </source>
</evidence>
<dbReference type="GO" id="GO:0005634">
    <property type="term" value="C:nucleus"/>
    <property type="evidence" value="ECO:0007669"/>
    <property type="project" value="TreeGrafter"/>
</dbReference>
<keyword evidence="7" id="KW-0832">Ubl conjugation</keyword>
<evidence type="ECO:0000256" key="9">
    <source>
        <dbReference type="ARBA" id="ARBA00049654"/>
    </source>
</evidence>
<keyword evidence="3" id="KW-0597">Phosphoprotein</keyword>
<feature type="non-terminal residue" evidence="16">
    <location>
        <position position="299"/>
    </location>
</feature>
<dbReference type="GO" id="GO:0000492">
    <property type="term" value="P:box C/D snoRNP assembly"/>
    <property type="evidence" value="ECO:0007669"/>
    <property type="project" value="TreeGrafter"/>
</dbReference>
<dbReference type="CDD" id="cd23023">
    <property type="entry name" value="zf-HIT_BCD1"/>
    <property type="match status" value="1"/>
</dbReference>
<dbReference type="GO" id="GO:0008270">
    <property type="term" value="F:zinc ion binding"/>
    <property type="evidence" value="ECO:0007669"/>
    <property type="project" value="UniProtKB-UniRule"/>
</dbReference>
<comment type="function">
    <text evidence="8">Required for box C/D snoRNAs accumulation involved in snoRNA processing, snoRNA transport to the nucleolus and ribosome biogenesis.</text>
</comment>
<name>A0A8J7NH81_ATRSP</name>
<evidence type="ECO:0000256" key="6">
    <source>
        <dbReference type="ARBA" id="ARBA00022833"/>
    </source>
</evidence>
<protein>
    <recommendedName>
        <fullName evidence="11">Box C/D snoRNA protein 1</fullName>
    </recommendedName>
    <alternativeName>
        <fullName evidence="12">Zinc finger HIT domain-containing protein 6</fullName>
    </alternativeName>
</protein>
<comment type="caution">
    <text evidence="16">The sequence shown here is derived from an EMBL/GenBank/DDBJ whole genome shotgun (WGS) entry which is preliminary data.</text>
</comment>
<comment type="subunit">
    <text evidence="10">Interacts with FBL, SNU13, NOP58, NUFIP1, RUVBL1, RUVBL2 and TAF9. Interacts (via HIT-type zinc finger) with the RUVBL1/RUVBL2 complex in the presence of ADP.</text>
</comment>
<keyword evidence="2" id="KW-0690">Ribosome biogenesis</keyword>
<keyword evidence="4" id="KW-0479">Metal-binding</keyword>
<evidence type="ECO:0000256" key="10">
    <source>
        <dbReference type="ARBA" id="ARBA00061949"/>
    </source>
</evidence>
<dbReference type="Gene3D" id="3.30.60.190">
    <property type="match status" value="1"/>
</dbReference>
<dbReference type="Pfam" id="PF25790">
    <property type="entry name" value="BCD1"/>
    <property type="match status" value="1"/>
</dbReference>
<feature type="region of interest" description="Disordered" evidence="14">
    <location>
        <begin position="1"/>
        <end position="20"/>
    </location>
</feature>
<evidence type="ECO:0000256" key="5">
    <source>
        <dbReference type="ARBA" id="ARBA00022771"/>
    </source>
</evidence>
<evidence type="ECO:0000256" key="2">
    <source>
        <dbReference type="ARBA" id="ARBA00022517"/>
    </source>
</evidence>
<dbReference type="InterPro" id="IPR051639">
    <property type="entry name" value="BCD1"/>
</dbReference>
<dbReference type="Proteomes" id="UP000736164">
    <property type="component" value="Unassembled WGS sequence"/>
</dbReference>
<reference evidence="16" key="1">
    <citation type="journal article" date="2021" name="Cell">
        <title>Tracing the genetic footprints of vertebrate landing in non-teleost ray-finned fishes.</title>
        <authorList>
            <person name="Bi X."/>
            <person name="Wang K."/>
            <person name="Yang L."/>
            <person name="Pan H."/>
            <person name="Jiang H."/>
            <person name="Wei Q."/>
            <person name="Fang M."/>
            <person name="Yu H."/>
            <person name="Zhu C."/>
            <person name="Cai Y."/>
            <person name="He Y."/>
            <person name="Gan X."/>
            <person name="Zeng H."/>
            <person name="Yu D."/>
            <person name="Zhu Y."/>
            <person name="Jiang H."/>
            <person name="Qiu Q."/>
            <person name="Yang H."/>
            <person name="Zhang Y.E."/>
            <person name="Wang W."/>
            <person name="Zhu M."/>
            <person name="He S."/>
            <person name="Zhang G."/>
        </authorList>
    </citation>
    <scope>NUCLEOTIDE SEQUENCE</scope>
    <source>
        <strain evidence="16">Allg_001</strain>
    </source>
</reference>
<dbReference type="GO" id="GO:0000463">
    <property type="term" value="P:maturation of LSU-rRNA from tricistronic rRNA transcript (SSU-rRNA, 5.8S rRNA, LSU-rRNA)"/>
    <property type="evidence" value="ECO:0007669"/>
    <property type="project" value="TreeGrafter"/>
</dbReference>
<dbReference type="SUPFAM" id="SSF144232">
    <property type="entry name" value="HIT/MYND zinc finger-like"/>
    <property type="match status" value="1"/>
</dbReference>
<sequence>MESEITPENQNDLDNTTDTTRGIKRKISLSNCEACGSEEARYRCPRCLRPSCSLSCVKRHKSDSGCSGVRDKTAFVPVAKFDEMNLLCDYRFLEDAGRLADSASRDSLIHRPLSTKNLNFMRNKAHRFHLDLKFLPVGFSKRKENSTFFHKKEQRFFWHLKLVFPQSHTEYVERRVPENRTLEQILAPFIHATESEPVKRQKLKVYQHAPLDHVRIFMKAENRQSNSVRYHELFLQKTLLESLRHKTVIEYPVLHVVLKDHADQYIPLGQGKGPSVLSLFLSHFLEGTEPYRGKGKKAL</sequence>
<keyword evidence="1" id="KW-1017">Isopeptide bond</keyword>
<dbReference type="InterPro" id="IPR057721">
    <property type="entry name" value="BCD1_alpha/beta"/>
</dbReference>
<keyword evidence="5 13" id="KW-0863">Zinc-finger</keyword>
<accession>A0A8J7NH81</accession>
<evidence type="ECO:0000256" key="3">
    <source>
        <dbReference type="ARBA" id="ARBA00022553"/>
    </source>
</evidence>
<dbReference type="PANTHER" id="PTHR13483">
    <property type="entry name" value="BOX C_D SNORNA PROTEIN 1-RELATED"/>
    <property type="match status" value="1"/>
</dbReference>
<organism evidence="16 17">
    <name type="scientific">Atractosteus spatula</name>
    <name type="common">Alligator gar</name>
    <name type="synonym">Lepisosteus spatula</name>
    <dbReference type="NCBI Taxonomy" id="7917"/>
    <lineage>
        <taxon>Eukaryota</taxon>
        <taxon>Metazoa</taxon>
        <taxon>Chordata</taxon>
        <taxon>Craniata</taxon>
        <taxon>Vertebrata</taxon>
        <taxon>Euteleostomi</taxon>
        <taxon>Actinopterygii</taxon>
        <taxon>Neopterygii</taxon>
        <taxon>Holostei</taxon>
        <taxon>Semionotiformes</taxon>
        <taxon>Lepisosteidae</taxon>
        <taxon>Atractosteus</taxon>
    </lineage>
</organism>
<evidence type="ECO:0000313" key="17">
    <source>
        <dbReference type="Proteomes" id="UP000736164"/>
    </source>
</evidence>
<gene>
    <name evidence="16" type="primary">Znhit6</name>
    <name evidence="16" type="ORF">GTO95_0013289</name>
</gene>
<comment type="similarity">
    <text evidence="9">Belongs to the BCD1 family.</text>
</comment>
<evidence type="ECO:0000313" key="16">
    <source>
        <dbReference type="EMBL" id="MBN3313317.1"/>
    </source>
</evidence>
<feature type="domain" description="HIT-type" evidence="15">
    <location>
        <begin position="32"/>
        <end position="66"/>
    </location>
</feature>
<evidence type="ECO:0000256" key="7">
    <source>
        <dbReference type="ARBA" id="ARBA00022843"/>
    </source>
</evidence>
<evidence type="ECO:0000256" key="8">
    <source>
        <dbReference type="ARBA" id="ARBA00049598"/>
    </source>
</evidence>
<dbReference type="PANTHER" id="PTHR13483:SF3">
    <property type="entry name" value="BOX C_D SNORNA PROTEIN 1"/>
    <property type="match status" value="1"/>
</dbReference>
<dbReference type="GO" id="GO:0048254">
    <property type="term" value="P:snoRNA localization"/>
    <property type="evidence" value="ECO:0007669"/>
    <property type="project" value="TreeGrafter"/>
</dbReference>
<evidence type="ECO:0000256" key="1">
    <source>
        <dbReference type="ARBA" id="ARBA00022499"/>
    </source>
</evidence>
<feature type="compositionally biased region" description="Low complexity" evidence="14">
    <location>
        <begin position="9"/>
        <end position="20"/>
    </location>
</feature>
<dbReference type="GO" id="GO:0070761">
    <property type="term" value="C:pre-snoRNP complex"/>
    <property type="evidence" value="ECO:0007669"/>
    <property type="project" value="TreeGrafter"/>
</dbReference>
<dbReference type="FunFam" id="3.30.60.190:FF:000001">
    <property type="entry name" value="box C/D snoRNA protein 1"/>
    <property type="match status" value="1"/>
</dbReference>
<evidence type="ECO:0000256" key="4">
    <source>
        <dbReference type="ARBA" id="ARBA00022723"/>
    </source>
</evidence>
<dbReference type="InterPro" id="IPR007529">
    <property type="entry name" value="Znf_HIT"/>
</dbReference>
<keyword evidence="17" id="KW-1185">Reference proteome</keyword>
<evidence type="ECO:0000256" key="13">
    <source>
        <dbReference type="PROSITE-ProRule" id="PRU00453"/>
    </source>
</evidence>
<proteinExistence type="inferred from homology"/>
<dbReference type="EMBL" id="JAAWVO010011080">
    <property type="protein sequence ID" value="MBN3313317.1"/>
    <property type="molecule type" value="Genomic_DNA"/>
</dbReference>
<evidence type="ECO:0000256" key="14">
    <source>
        <dbReference type="SAM" id="MobiDB-lite"/>
    </source>
</evidence>